<keyword evidence="22" id="KW-1185">Reference proteome</keyword>
<dbReference type="SUPFAM" id="SSF57196">
    <property type="entry name" value="EGF/Laminin"/>
    <property type="match status" value="1"/>
</dbReference>
<dbReference type="Gene3D" id="2.10.25.10">
    <property type="entry name" value="Laminin"/>
    <property type="match status" value="4"/>
</dbReference>
<feature type="transmembrane region" description="Helical" evidence="17">
    <location>
        <begin position="333"/>
        <end position="358"/>
    </location>
</feature>
<dbReference type="FunFam" id="2.10.25.10:FF:000038">
    <property type="entry name" value="Fibrillin 2"/>
    <property type="match status" value="3"/>
</dbReference>
<dbReference type="GO" id="GO:0007189">
    <property type="term" value="P:adenylate cyclase-activating G protein-coupled receptor signaling pathway"/>
    <property type="evidence" value="ECO:0007669"/>
    <property type="project" value="TreeGrafter"/>
</dbReference>
<evidence type="ECO:0000259" key="19">
    <source>
        <dbReference type="PROSITE" id="PS50221"/>
    </source>
</evidence>
<dbReference type="PROSITE" id="PS50026">
    <property type="entry name" value="EGF_3"/>
    <property type="match status" value="3"/>
</dbReference>
<dbReference type="Pfam" id="PF07645">
    <property type="entry name" value="EGF_CA"/>
    <property type="match status" value="4"/>
</dbReference>
<dbReference type="InterPro" id="IPR049883">
    <property type="entry name" value="NOTCH1_EGF-like"/>
</dbReference>
<evidence type="ECO:0000256" key="2">
    <source>
        <dbReference type="ARBA" id="ARBA00007343"/>
    </source>
</evidence>
<evidence type="ECO:0000256" key="14">
    <source>
        <dbReference type="ARBA" id="ARBA00023180"/>
    </source>
</evidence>
<comment type="caution">
    <text evidence="16">Lacks conserved residue(s) required for the propagation of feature annotation.</text>
</comment>
<keyword evidence="14" id="KW-0325">Glycoprotein</keyword>
<evidence type="ECO:0000256" key="13">
    <source>
        <dbReference type="ARBA" id="ARBA00023170"/>
    </source>
</evidence>
<evidence type="ECO:0000256" key="16">
    <source>
        <dbReference type="PROSITE-ProRule" id="PRU00076"/>
    </source>
</evidence>
<evidence type="ECO:0000256" key="17">
    <source>
        <dbReference type="SAM" id="Phobius"/>
    </source>
</evidence>
<feature type="transmembrane region" description="Helical" evidence="17">
    <location>
        <begin position="520"/>
        <end position="544"/>
    </location>
</feature>
<dbReference type="InterPro" id="IPR057244">
    <property type="entry name" value="GAIN_B"/>
</dbReference>
<dbReference type="PROSITE" id="PS01187">
    <property type="entry name" value="EGF_CA"/>
    <property type="match status" value="2"/>
</dbReference>
<feature type="transmembrane region" description="Helical" evidence="17">
    <location>
        <begin position="370"/>
        <end position="391"/>
    </location>
</feature>
<evidence type="ECO:0000313" key="21">
    <source>
        <dbReference type="Ensembl" id="ENSSRHP00000016593.1"/>
    </source>
</evidence>
<dbReference type="InterPro" id="IPR009030">
    <property type="entry name" value="Growth_fac_rcpt_cys_sf"/>
</dbReference>
<evidence type="ECO:0000256" key="10">
    <source>
        <dbReference type="ARBA" id="ARBA00023040"/>
    </source>
</evidence>
<organism evidence="21 22">
    <name type="scientific">Sinocyclocheilus rhinocerous</name>
    <dbReference type="NCBI Taxonomy" id="307959"/>
    <lineage>
        <taxon>Eukaryota</taxon>
        <taxon>Metazoa</taxon>
        <taxon>Chordata</taxon>
        <taxon>Craniata</taxon>
        <taxon>Vertebrata</taxon>
        <taxon>Euteleostomi</taxon>
        <taxon>Actinopterygii</taxon>
        <taxon>Neopterygii</taxon>
        <taxon>Teleostei</taxon>
        <taxon>Ostariophysi</taxon>
        <taxon>Cypriniformes</taxon>
        <taxon>Cyprinidae</taxon>
        <taxon>Cyprininae</taxon>
        <taxon>Sinocyclocheilus</taxon>
    </lineage>
</organism>
<evidence type="ECO:0000259" key="18">
    <source>
        <dbReference type="PROSITE" id="PS50026"/>
    </source>
</evidence>
<feature type="transmembrane region" description="Helical" evidence="17">
    <location>
        <begin position="550"/>
        <end position="573"/>
    </location>
</feature>
<dbReference type="PRINTS" id="PR00249">
    <property type="entry name" value="GPCRSECRETIN"/>
</dbReference>
<feature type="domain" description="EGF-like" evidence="18">
    <location>
        <begin position="53"/>
        <end position="94"/>
    </location>
</feature>
<feature type="domain" description="G-protein coupled receptors family 2 profile 2" evidence="20">
    <location>
        <begin position="333"/>
        <end position="574"/>
    </location>
</feature>
<evidence type="ECO:0000313" key="22">
    <source>
        <dbReference type="Proteomes" id="UP000472270"/>
    </source>
</evidence>
<feature type="domain" description="EGF-like" evidence="18">
    <location>
        <begin position="128"/>
        <end position="170"/>
    </location>
</feature>
<keyword evidence="13" id="KW-0675">Receptor</keyword>
<keyword evidence="9 17" id="KW-1133">Transmembrane helix</keyword>
<dbReference type="GO" id="GO:0005886">
    <property type="term" value="C:plasma membrane"/>
    <property type="evidence" value="ECO:0007669"/>
    <property type="project" value="UniProtKB-SubCell"/>
</dbReference>
<keyword evidence="3" id="KW-1003">Cell membrane</keyword>
<dbReference type="InterPro" id="IPR000152">
    <property type="entry name" value="EGF-type_Asp/Asn_hydroxyl_site"/>
</dbReference>
<keyword evidence="11 17" id="KW-0472">Membrane</keyword>
<reference evidence="21" key="1">
    <citation type="submission" date="2025-08" db="UniProtKB">
        <authorList>
            <consortium name="Ensembl"/>
        </authorList>
    </citation>
    <scope>IDENTIFICATION</scope>
</reference>
<dbReference type="Proteomes" id="UP000472270">
    <property type="component" value="Unassembled WGS sequence"/>
</dbReference>
<feature type="domain" description="GAIN-B" evidence="19">
    <location>
        <begin position="182"/>
        <end position="328"/>
    </location>
</feature>
<protein>
    <submittedName>
        <fullName evidence="21">Adhesion G protein-coupled receptor E1-like</fullName>
    </submittedName>
</protein>
<dbReference type="InterPro" id="IPR001881">
    <property type="entry name" value="EGF-like_Ca-bd_dom"/>
</dbReference>
<keyword evidence="10" id="KW-0297">G-protein coupled receptor</keyword>
<dbReference type="PROSITE" id="PS50221">
    <property type="entry name" value="GAIN_B"/>
    <property type="match status" value="1"/>
</dbReference>
<dbReference type="FunFam" id="1.20.1070.10:FF:000054">
    <property type="entry name" value="Adhesion G protein-coupled receptor E3"/>
    <property type="match status" value="1"/>
</dbReference>
<dbReference type="SMART" id="SM00303">
    <property type="entry name" value="GPS"/>
    <property type="match status" value="1"/>
</dbReference>
<evidence type="ECO:0000256" key="12">
    <source>
        <dbReference type="ARBA" id="ARBA00023157"/>
    </source>
</evidence>
<sequence>IVLMCLLSLSDEDECAVFPIACGGHAQCVNTEGSYYCTCNEGFKENLTGTCKDINECFENETPCSAHMTCENSIGSYKCICPHGYQQMDVDECVSSVCGVHSSCFNTPGSFLCGCSPGFHRHENGTSDINECLDPDVCGTNADCYNHQGGYSCKCHEGYSNYGNNQSKCIEMDCDQFEPESDGDHTPKKLKHLMSLLKNSCESLNDPHGERFTGEKLLEVKHDWAMSSERSDDKERSVTYQLNSKVVTAVVSNAETKQLSEPVTLVFTHVEERAESGGVAYSCVYWDEAEGAWSGRGCEGAESNSTHTVCSCSHLSSFAVLMALYPVQDSFDLVVITQVGLVLSLVCLFLCILTFQFCRSIQGTRTSIHLHLSICLFIADLVFLCGISSTHNQVACAIVAGLLHFFFLSAFCWMLLEGVQLYRMVVLVFHTTLKHLYMFAVGYGVPLVIVAVSAIAFPKGYGTDRHCWLSLDRYFILSFFVPVCIVMILNSFFFIITVWKLAQKFSSLNPDLSNLNKIRSFTVTAVAQLCILGGTWIFGFLLFQEEGTEVMLYLFTILNSLQGAFIFIMHCLLSKPVPKTQHDSETTR</sequence>
<dbReference type="InterPro" id="IPR000203">
    <property type="entry name" value="GPS"/>
</dbReference>
<evidence type="ECO:0000256" key="4">
    <source>
        <dbReference type="ARBA" id="ARBA00022536"/>
    </source>
</evidence>
<dbReference type="SMART" id="SM00179">
    <property type="entry name" value="EGF_CA"/>
    <property type="match status" value="4"/>
</dbReference>
<dbReference type="PRINTS" id="PR01128">
    <property type="entry name" value="EMR1HORMONER"/>
</dbReference>
<dbReference type="CDD" id="cd00054">
    <property type="entry name" value="EGF_CA"/>
    <property type="match status" value="4"/>
</dbReference>
<proteinExistence type="inferred from homology"/>
<comment type="similarity">
    <text evidence="2">Belongs to the G-protein coupled receptor 2 family. Adhesion G-protein coupled receptor (ADGR) subfamily.</text>
</comment>
<dbReference type="GO" id="GO:0007166">
    <property type="term" value="P:cell surface receptor signaling pathway"/>
    <property type="evidence" value="ECO:0007669"/>
    <property type="project" value="InterPro"/>
</dbReference>
<dbReference type="Pfam" id="PF01825">
    <property type="entry name" value="GPS"/>
    <property type="match status" value="1"/>
</dbReference>
<dbReference type="GO" id="GO:0030855">
    <property type="term" value="P:epithelial cell differentiation"/>
    <property type="evidence" value="ECO:0007669"/>
    <property type="project" value="UniProtKB-ARBA"/>
</dbReference>
<dbReference type="Ensembl" id="ENSSRHT00000017139.1">
    <property type="protein sequence ID" value="ENSSRHP00000016593.1"/>
    <property type="gene ID" value="ENSSRHG00000009145.1"/>
</dbReference>
<evidence type="ECO:0000256" key="1">
    <source>
        <dbReference type="ARBA" id="ARBA00004651"/>
    </source>
</evidence>
<dbReference type="PROSITE" id="PS50261">
    <property type="entry name" value="G_PROTEIN_RECEP_F2_4"/>
    <property type="match status" value="1"/>
</dbReference>
<keyword evidence="15" id="KW-0807">Transducer</keyword>
<keyword evidence="7" id="KW-0677">Repeat</keyword>
<dbReference type="PROSITE" id="PS00010">
    <property type="entry name" value="ASX_HYDROXYL"/>
    <property type="match status" value="3"/>
</dbReference>
<comment type="subcellular location">
    <subcellularLocation>
        <location evidence="1">Cell membrane</location>
        <topology evidence="1">Multi-pass membrane protein</topology>
    </subcellularLocation>
</comment>
<accession>A0A673GT26</accession>
<keyword evidence="4 16" id="KW-0245">EGF-like domain</keyword>
<dbReference type="PROSITE" id="PS01186">
    <property type="entry name" value="EGF_2"/>
    <property type="match status" value="2"/>
</dbReference>
<dbReference type="AlphaFoldDB" id="A0A673GT26"/>
<evidence type="ECO:0000256" key="11">
    <source>
        <dbReference type="ARBA" id="ARBA00023136"/>
    </source>
</evidence>
<dbReference type="Pfam" id="PF00002">
    <property type="entry name" value="7tm_2"/>
    <property type="match status" value="1"/>
</dbReference>
<dbReference type="InterPro" id="IPR000742">
    <property type="entry name" value="EGF"/>
</dbReference>
<dbReference type="SMART" id="SM00181">
    <property type="entry name" value="EGF"/>
    <property type="match status" value="4"/>
</dbReference>
<evidence type="ECO:0000256" key="5">
    <source>
        <dbReference type="ARBA" id="ARBA00022692"/>
    </source>
</evidence>
<evidence type="ECO:0000256" key="3">
    <source>
        <dbReference type="ARBA" id="ARBA00022475"/>
    </source>
</evidence>
<dbReference type="Gene3D" id="2.60.220.50">
    <property type="match status" value="1"/>
</dbReference>
<keyword evidence="12" id="KW-1015">Disulfide bond</keyword>
<dbReference type="SUPFAM" id="SSF57184">
    <property type="entry name" value="Growth factor receptor domain"/>
    <property type="match status" value="1"/>
</dbReference>
<keyword evidence="6" id="KW-0732">Signal</keyword>
<dbReference type="InterPro" id="IPR018097">
    <property type="entry name" value="EGF_Ca-bd_CS"/>
</dbReference>
<keyword evidence="8" id="KW-0106">Calcium</keyword>
<reference evidence="21" key="2">
    <citation type="submission" date="2025-09" db="UniProtKB">
        <authorList>
            <consortium name="Ensembl"/>
        </authorList>
    </citation>
    <scope>IDENTIFICATION</scope>
</reference>
<dbReference type="PANTHER" id="PTHR12011:SF433">
    <property type="entry name" value="ADHESION G PROTEIN-COUPLED RECEPTOR E1-LIKE-RELATED"/>
    <property type="match status" value="1"/>
</dbReference>
<evidence type="ECO:0000256" key="7">
    <source>
        <dbReference type="ARBA" id="ARBA00022737"/>
    </source>
</evidence>
<dbReference type="GO" id="GO:0005509">
    <property type="term" value="F:calcium ion binding"/>
    <property type="evidence" value="ECO:0007669"/>
    <property type="project" value="InterPro"/>
</dbReference>
<dbReference type="PANTHER" id="PTHR12011">
    <property type="entry name" value="ADHESION G-PROTEIN COUPLED RECEPTOR"/>
    <property type="match status" value="1"/>
</dbReference>
<feature type="transmembrane region" description="Helical" evidence="17">
    <location>
        <begin position="397"/>
        <end position="416"/>
    </location>
</feature>
<dbReference type="Gene3D" id="1.20.1070.10">
    <property type="entry name" value="Rhodopsin 7-helix transmembrane proteins"/>
    <property type="match status" value="1"/>
</dbReference>
<dbReference type="GO" id="GO:0004930">
    <property type="term" value="F:G protein-coupled receptor activity"/>
    <property type="evidence" value="ECO:0007669"/>
    <property type="project" value="UniProtKB-KW"/>
</dbReference>
<dbReference type="InterPro" id="IPR000832">
    <property type="entry name" value="GPCR_2_secretin-like"/>
</dbReference>
<feature type="domain" description="EGF-like" evidence="18">
    <location>
        <begin position="11"/>
        <end position="52"/>
    </location>
</feature>
<feature type="transmembrane region" description="Helical" evidence="17">
    <location>
        <begin position="476"/>
        <end position="499"/>
    </location>
</feature>
<evidence type="ECO:0000256" key="9">
    <source>
        <dbReference type="ARBA" id="ARBA00022989"/>
    </source>
</evidence>
<evidence type="ECO:0000256" key="6">
    <source>
        <dbReference type="ARBA" id="ARBA00022729"/>
    </source>
</evidence>
<evidence type="ECO:0000259" key="20">
    <source>
        <dbReference type="PROSITE" id="PS50261"/>
    </source>
</evidence>
<dbReference type="InterPro" id="IPR017981">
    <property type="entry name" value="GPCR_2-like_7TM"/>
</dbReference>
<feature type="transmembrane region" description="Helical" evidence="17">
    <location>
        <begin position="436"/>
        <end position="456"/>
    </location>
</feature>
<dbReference type="InterPro" id="IPR046338">
    <property type="entry name" value="GAIN_dom_sf"/>
</dbReference>
<name>A0A673GT26_9TELE</name>
<keyword evidence="5 17" id="KW-0812">Transmembrane</keyword>
<dbReference type="InterPro" id="IPR001740">
    <property type="entry name" value="GPCR_2_EMR1-like_rcpt"/>
</dbReference>
<evidence type="ECO:0000256" key="8">
    <source>
        <dbReference type="ARBA" id="ARBA00022837"/>
    </source>
</evidence>
<evidence type="ECO:0000256" key="15">
    <source>
        <dbReference type="ARBA" id="ARBA00023224"/>
    </source>
</evidence>
<gene>
    <name evidence="21" type="primary">LOC107709529</name>
</gene>